<evidence type="ECO:0000313" key="2">
    <source>
        <dbReference type="EMBL" id="SUB96463.1"/>
    </source>
</evidence>
<dbReference type="PROSITE" id="PS51257">
    <property type="entry name" value="PROKAR_LIPOPROTEIN"/>
    <property type="match status" value="1"/>
</dbReference>
<protein>
    <recommendedName>
        <fullName evidence="4">DUF4270 domain-containing protein</fullName>
    </recommendedName>
</protein>
<keyword evidence="1" id="KW-0732">Signal</keyword>
<dbReference type="EMBL" id="UGTJ01000002">
    <property type="protein sequence ID" value="SUB96463.1"/>
    <property type="molecule type" value="Genomic_DNA"/>
</dbReference>
<dbReference type="InterPro" id="IPR025366">
    <property type="entry name" value="DUF4270"/>
</dbReference>
<feature type="signal peptide" evidence="1">
    <location>
        <begin position="1"/>
        <end position="17"/>
    </location>
</feature>
<dbReference type="Pfam" id="PF14092">
    <property type="entry name" value="DUF4270"/>
    <property type="match status" value="1"/>
</dbReference>
<evidence type="ECO:0008006" key="4">
    <source>
        <dbReference type="Google" id="ProtNLM"/>
    </source>
</evidence>
<accession>A0AAQ1UP52</accession>
<feature type="chain" id="PRO_5042836272" description="DUF4270 domain-containing protein" evidence="1">
    <location>
        <begin position="18"/>
        <end position="489"/>
    </location>
</feature>
<evidence type="ECO:0000313" key="3">
    <source>
        <dbReference type="Proteomes" id="UP000255283"/>
    </source>
</evidence>
<dbReference type="AlphaFoldDB" id="A0AAQ1UP52"/>
<gene>
    <name evidence="2" type="ORF">NCTC13063_02221</name>
</gene>
<sequence>MKLRILAAAASCALLLAACDDNTGDFGTSLTHSSDKLNISAAAYGVTTQTIVADSVLSRNSVGYLGKVRDPETGAYVTGNCMIQFGVVDEPGFPAVKDSIKSRDSNDSIVADYCYIELFYNSFYGDSLAPMKLTAHEMGRTMNENRKYYSNFNPRTEGYLRSGGLKVDKSYTLTDLTVSDSLRRSKKYVPSIRIPITGNYTAPDGTTYNNLGTYIMRQYYNNRKLFADNYKFINNILHGFYFEHTGGLGSMADVSTSWLMVGYRGRETRKLANKAGNMVDSTYYYNGYASFAGTEEVLQTTYFDNDEGSIKRLADDSSCTYLKTPAGLFTEVTLPVDDILKGHDSDTLSSAKLVIPRINDTTTGKYRLNTPKTLLIVPKSMMYSFFEEGRLNDGRTSFLCTYNANSDNTYTFENIGNLIGYMNKNRDVADWNKAVIIPVTLTTRTNSQDRSVTITKIVNDMSLSTTRLCKGDGTTANIRLDVIYTRFAN</sequence>
<name>A0AAQ1UP52_9BACT</name>
<reference evidence="2 3" key="1">
    <citation type="submission" date="2018-06" db="EMBL/GenBank/DDBJ databases">
        <authorList>
            <consortium name="Pathogen Informatics"/>
            <person name="Doyle S."/>
        </authorList>
    </citation>
    <scope>NUCLEOTIDE SEQUENCE [LARGE SCALE GENOMIC DNA]</scope>
    <source>
        <strain evidence="2 3">NCTC13063</strain>
    </source>
</reference>
<dbReference type="RefSeq" id="WP_115154207.1">
    <property type="nucleotide sequence ID" value="NZ_DBFWLE010000014.1"/>
</dbReference>
<organism evidence="2 3">
    <name type="scientific">Segatella buccae</name>
    <dbReference type="NCBI Taxonomy" id="28126"/>
    <lineage>
        <taxon>Bacteria</taxon>
        <taxon>Pseudomonadati</taxon>
        <taxon>Bacteroidota</taxon>
        <taxon>Bacteroidia</taxon>
        <taxon>Bacteroidales</taxon>
        <taxon>Prevotellaceae</taxon>
        <taxon>Segatella</taxon>
    </lineage>
</organism>
<comment type="caution">
    <text evidence="2">The sequence shown here is derived from an EMBL/GenBank/DDBJ whole genome shotgun (WGS) entry which is preliminary data.</text>
</comment>
<evidence type="ECO:0000256" key="1">
    <source>
        <dbReference type="SAM" id="SignalP"/>
    </source>
</evidence>
<dbReference type="Proteomes" id="UP000255283">
    <property type="component" value="Unassembled WGS sequence"/>
</dbReference>
<proteinExistence type="predicted"/>